<evidence type="ECO:0000256" key="4">
    <source>
        <dbReference type="ARBA" id="ARBA00022692"/>
    </source>
</evidence>
<dbReference type="Pfam" id="PF10287">
    <property type="entry name" value="YJL171C_Tos1_C"/>
    <property type="match status" value="1"/>
</dbReference>
<evidence type="ECO:0000256" key="7">
    <source>
        <dbReference type="ARBA" id="ARBA00022840"/>
    </source>
</evidence>
<keyword evidence="6" id="KW-0547">Nucleotide-binding</keyword>
<dbReference type="GO" id="GO:0016887">
    <property type="term" value="F:ATP hydrolysis activity"/>
    <property type="evidence" value="ECO:0007669"/>
    <property type="project" value="InterPro"/>
</dbReference>
<keyword evidence="7 12" id="KW-0067">ATP-binding</keyword>
<feature type="transmembrane region" description="Helical" evidence="10">
    <location>
        <begin position="1170"/>
        <end position="1190"/>
    </location>
</feature>
<dbReference type="SMART" id="SM00382">
    <property type="entry name" value="AAA"/>
    <property type="match status" value="2"/>
</dbReference>
<dbReference type="InterPro" id="IPR003439">
    <property type="entry name" value="ABC_transporter-like_ATP-bd"/>
</dbReference>
<dbReference type="GO" id="GO:0005524">
    <property type="term" value="F:ATP binding"/>
    <property type="evidence" value="ECO:0007669"/>
    <property type="project" value="UniProtKB-KW"/>
</dbReference>
<evidence type="ECO:0000313" key="12">
    <source>
        <dbReference type="EMBL" id="CEG49083.1"/>
    </source>
</evidence>
<evidence type="ECO:0000313" key="13">
    <source>
        <dbReference type="Proteomes" id="UP000054928"/>
    </source>
</evidence>
<feature type="transmembrane region" description="Helical" evidence="10">
    <location>
        <begin position="492"/>
        <end position="509"/>
    </location>
</feature>
<reference evidence="13" key="1">
    <citation type="submission" date="2014-09" db="EMBL/GenBank/DDBJ databases">
        <authorList>
            <person name="Sharma Rahul"/>
            <person name="Thines Marco"/>
        </authorList>
    </citation>
    <scope>NUCLEOTIDE SEQUENCE [LARGE SCALE GENOMIC DNA]</scope>
</reference>
<dbReference type="GO" id="GO:0016020">
    <property type="term" value="C:membrane"/>
    <property type="evidence" value="ECO:0007669"/>
    <property type="project" value="UniProtKB-SubCell"/>
</dbReference>
<dbReference type="PANTHER" id="PTHR19229:SF36">
    <property type="entry name" value="ATP-BINDING CASSETTE SUB-FAMILY A MEMBER 2"/>
    <property type="match status" value="1"/>
</dbReference>
<dbReference type="PROSITE" id="PS50893">
    <property type="entry name" value="ABC_TRANSPORTER_2"/>
    <property type="match status" value="2"/>
</dbReference>
<dbReference type="RefSeq" id="XP_024585452.1">
    <property type="nucleotide sequence ID" value="XM_024720233.1"/>
</dbReference>
<evidence type="ECO:0000259" key="11">
    <source>
        <dbReference type="PROSITE" id="PS50893"/>
    </source>
</evidence>
<dbReference type="SMART" id="SM00205">
    <property type="entry name" value="THN"/>
    <property type="match status" value="1"/>
</dbReference>
<organism evidence="12 13">
    <name type="scientific">Plasmopara halstedii</name>
    <name type="common">Downy mildew of sunflower</name>
    <dbReference type="NCBI Taxonomy" id="4781"/>
    <lineage>
        <taxon>Eukaryota</taxon>
        <taxon>Sar</taxon>
        <taxon>Stramenopiles</taxon>
        <taxon>Oomycota</taxon>
        <taxon>Peronosporomycetes</taxon>
        <taxon>Peronosporales</taxon>
        <taxon>Peronosporaceae</taxon>
        <taxon>Plasmopara</taxon>
    </lineage>
</organism>
<feature type="transmembrane region" description="Helical" evidence="10">
    <location>
        <begin position="1289"/>
        <end position="1309"/>
    </location>
</feature>
<feature type="domain" description="ABC transporter" evidence="11">
    <location>
        <begin position="1474"/>
        <end position="1710"/>
    </location>
</feature>
<dbReference type="SUPFAM" id="SSF52540">
    <property type="entry name" value="P-loop containing nucleoside triphosphate hydrolases"/>
    <property type="match status" value="2"/>
</dbReference>
<dbReference type="InterPro" id="IPR037176">
    <property type="entry name" value="Osmotin/thaumatin-like_sf"/>
</dbReference>
<keyword evidence="8 10" id="KW-1133">Transmembrane helix</keyword>
<dbReference type="Proteomes" id="UP000054928">
    <property type="component" value="Unassembled WGS sequence"/>
</dbReference>
<dbReference type="GeneID" id="36401924"/>
<dbReference type="InterPro" id="IPR026082">
    <property type="entry name" value="ABCA"/>
</dbReference>
<dbReference type="InterPro" id="IPR003593">
    <property type="entry name" value="AAA+_ATPase"/>
</dbReference>
<name>A0A0N7L874_PLAHL</name>
<dbReference type="PANTHER" id="PTHR19229">
    <property type="entry name" value="ATP-BINDING CASSETTE TRANSPORTER SUBFAMILY A ABCA"/>
    <property type="match status" value="1"/>
</dbReference>
<comment type="similarity">
    <text evidence="2">Belongs to the ABC transporter superfamily. ABCA family.</text>
</comment>
<dbReference type="Gene3D" id="3.40.50.300">
    <property type="entry name" value="P-loop containing nucleotide triphosphate hydrolases"/>
    <property type="match status" value="2"/>
</dbReference>
<keyword evidence="9 10" id="KW-0472">Membrane</keyword>
<dbReference type="OrthoDB" id="10255969at2759"/>
<dbReference type="InterPro" id="IPR027417">
    <property type="entry name" value="P-loop_NTPase"/>
</dbReference>
<dbReference type="CDD" id="cd03263">
    <property type="entry name" value="ABC_subfamily_A"/>
    <property type="match status" value="1"/>
</dbReference>
<dbReference type="Pfam" id="PF00005">
    <property type="entry name" value="ABC_tran"/>
    <property type="match status" value="2"/>
</dbReference>
<comment type="subcellular location">
    <subcellularLocation>
        <location evidence="1">Membrane</location>
        <topology evidence="1">Multi-pass membrane protein</topology>
    </subcellularLocation>
</comment>
<keyword evidence="3" id="KW-0813">Transport</keyword>
<dbReference type="InterPro" id="IPR013525">
    <property type="entry name" value="ABC2_TM"/>
</dbReference>
<dbReference type="Pfam" id="PF12698">
    <property type="entry name" value="ABC2_membrane_3"/>
    <property type="match status" value="2"/>
</dbReference>
<feature type="domain" description="ABC transporter" evidence="11">
    <location>
        <begin position="584"/>
        <end position="817"/>
    </location>
</feature>
<dbReference type="GO" id="GO:0140359">
    <property type="term" value="F:ABC-type transporter activity"/>
    <property type="evidence" value="ECO:0007669"/>
    <property type="project" value="InterPro"/>
</dbReference>
<evidence type="ECO:0000256" key="9">
    <source>
        <dbReference type="ARBA" id="ARBA00023136"/>
    </source>
</evidence>
<feature type="transmembrane region" description="Helical" evidence="10">
    <location>
        <begin position="349"/>
        <end position="372"/>
    </location>
</feature>
<feature type="transmembrane region" description="Helical" evidence="10">
    <location>
        <begin position="417"/>
        <end position="437"/>
    </location>
</feature>
<dbReference type="InterPro" id="IPR017871">
    <property type="entry name" value="ABC_transporter-like_CS"/>
</dbReference>
<feature type="transmembrane region" description="Helical" evidence="10">
    <location>
        <begin position="976"/>
        <end position="994"/>
    </location>
</feature>
<evidence type="ECO:0000256" key="6">
    <source>
        <dbReference type="ARBA" id="ARBA00022741"/>
    </source>
</evidence>
<keyword evidence="5" id="KW-0677">Repeat</keyword>
<evidence type="ECO:0000256" key="3">
    <source>
        <dbReference type="ARBA" id="ARBA00022448"/>
    </source>
</evidence>
<feature type="transmembrane region" description="Helical" evidence="10">
    <location>
        <begin position="1321"/>
        <end position="1339"/>
    </location>
</feature>
<keyword evidence="4 10" id="KW-0812">Transmembrane</keyword>
<proteinExistence type="inferred from homology"/>
<evidence type="ECO:0000256" key="2">
    <source>
        <dbReference type="ARBA" id="ARBA00008869"/>
    </source>
</evidence>
<sequence>MCDYNAQMVEPGGNFSELHQVVSNILRSNSLLDDQGLPEKRIESAALLLTALPLLLAKSNQSLAFLHRPDSLLFLEYLDRNYPPATELGISSYLDNSKLIPVSATASNEEADHILLEYPRQHDWKIYAGFDVRRAKSDNTNVNFNPLELMALFYQKEITELEDHESDDQLSKFYATEWTFNRTLEFPDILPFQMTLNLLIRENTTNFVSNVLLSHGAVPPKITCQAVKRMLYVARLQWSDLAATSPLGHNDSACIAAITNGNFSNELRHFLSSLVTKLFSPDQLNTLEVAALPKRPATLKAGPLESNIVFLLAYLFLWPYALLIRNIVLEKEQQLKEYLLIMGLPAMSLLISWFLLFFFAATVVAMIAALLLSGSMFAATLDGTIYFFLLLMIFASSVLLFGVAITPIFNKTKTAAACAPLIYFVLSAGTFIRSLVGDDAVASSESLTLLLEFLNDISSPVVFMSTLHGILGFDAVSLSIRPITYETVAMPCRLMAVQCAGYLLLGWYLEHVFPRTFGVQEKWYFIVQPSYWMPKKINLSETVDENEETMRLTDMDDESFDSGIDDTLREQSLTEYLEHFCPTLFVKSLSKTYPNGKVALSNVSFGVRKGEIFGLLGPNGAGKSTTLSILSGMLSPTSGDAFVSGSISVAANPQTIRQSLSVCFQHNVLFDNLTVWEHLSLVCALKATMGVKTVTEATWRSRLQQFRLEDKSDAMAKTLSGGQKRKLSLVLSLLDSSRVLLLDEPTAGMDLKARLDTWDALKRAVTHRAVILTTHSMQEAQALCENIGIVAEGKLKCCGSSLFLRNRYGVGYKLTVVYHDDVKRGEEWNEALMTTLEKYVPNAAIVSDNKWETRVQLNDGDERRFAELFRELEIMKKSRVIKRYAIAATSLEDVFVRVTEGEDVYYHAKDAVKDDARRNDARHVGELGKMEAKMEQVNGIHRQAKGWHPIWSQLWALILKRTKVTFRDKKSLFAQYMWPIGFFAIAMAAFQHVLDSNGSIETVTALASSAKDASLFIASPSNMTNSVMDLVAQLEHKPQPVVFNTTVSTELEMLHAIAHKNSTFFAGIFVSNVNWTSESSLLSPLITYSLFYNESVRRALPVTLQLMSEAYCRVRAKLEDSPDINNCNLVVKRGIYEPDVVIGTGLTQNEQDGVMIDPDEALSIVRRIMVAFYLLMTMSTIAGSYVGPIARERESGLKRMQYQHLETAYASSLYWLSHFLFDYVVYILATLTICLVLAVFTNCLTTEILIVWFATMAVFGLAVIPGQYLSSLVFASHSSAQSYMSYISFFQIMAAALSFALSLVPGLCVKANYFSYVMQAFPLYAFGTATLNIVTVSWAPMRRQCLNMGGEFNIMDPFAMLQSLISQHTVSVWSWDVTGSSWCALIVSGVVSTLLLLLVDQNQMYPTVVKQLIRSRLRALQRLLPHGHGYRAAEQTPFDDEIDQSNMVRAIRISHVYNPRKSTSLEAAAEANAEQVAPVTMQSGQVVALDNVSFSVEKRDCVALLGVNGSGKSTMFEILTAGIAPTSGRALIDGCDVTAQPREASSRYGYCAQGNQYFEDLTVREHLELFYRLREYRSNELKVESVVIDKLMQRLDLIPVATTAATYLSGGNKRRLMLALALLSDQTSLLLLDEPSAGVDVVARRLMWRVLHEKRESVNSTSCLFTTHSMEEAEAVCANAVVLFKGKVVWCGSIPDLKQRISRGIAISVRLDSLSIWKTEQVQQYTELIQRSLKGWTKDFEQTAIKVRQLNEAWEVCNNHFYEKGDAATAAATRQHVETWLAGLRSRFESDSYDLLTSNETEPVIPILEFVQEWLLREAFVRLETQFFQEFTKRSGEAVVSANLDTACGSGSNSNGVYETTCTDEFNLADVFQLLEDNKERFHIAQYSVSELSLERIFEQFSEIRFFIWVSFLNHCTHDVNLYDNSVTEVITTGCTTSRHLANGFSGMFRDGLSPEATLAQFAISGGKTWYAISTVPPQAGNCTSYDECAELSGMKGYNVAMHINPVIGTTAVNAECTAVSCLSADCEGAYLYPTDYTKLHNCLDTFAFQVIFCPDESSLVTSAITSSTSLNVADNHDQCSRSPSVPSVDFPITTNINHKSSGGYVARDFSNASISSSFVYSGINAGSAGGTYRKVTEIGTCTTEEVFSKDPVGPMMFTGSIEQNWSKVSSYDASAGIQDNLVFMSNLNVDYTGANSSPQGYATANATATATESTLFNGWLADAADTSIRGGGPCVSTGYHGWNGGMKMFVTKVQMPMGSTANMPAIWLLNAQVVRANQYGCNCRGWGAYGGCGEIDISETTTLLAR</sequence>
<feature type="transmembrane region" description="Helical" evidence="10">
    <location>
        <begin position="1248"/>
        <end position="1269"/>
    </location>
</feature>
<evidence type="ECO:0000256" key="5">
    <source>
        <dbReference type="ARBA" id="ARBA00022737"/>
    </source>
</evidence>
<dbReference type="InterPro" id="IPR018805">
    <property type="entry name" value="YJL171C/Tos1_C"/>
</dbReference>
<dbReference type="SUPFAM" id="SSF49870">
    <property type="entry name" value="Osmotin, thaumatin-like protein"/>
    <property type="match status" value="1"/>
</dbReference>
<dbReference type="EMBL" id="CCYD01003042">
    <property type="protein sequence ID" value="CEG49083.1"/>
    <property type="molecule type" value="Genomic_DNA"/>
</dbReference>
<accession>A0A0N7L874</accession>
<dbReference type="GO" id="GO:0005319">
    <property type="term" value="F:lipid transporter activity"/>
    <property type="evidence" value="ECO:0007669"/>
    <property type="project" value="TreeGrafter"/>
</dbReference>
<evidence type="ECO:0000256" key="1">
    <source>
        <dbReference type="ARBA" id="ARBA00004141"/>
    </source>
</evidence>
<evidence type="ECO:0000256" key="8">
    <source>
        <dbReference type="ARBA" id="ARBA00022989"/>
    </source>
</evidence>
<dbReference type="InterPro" id="IPR001938">
    <property type="entry name" value="Thaumatin"/>
</dbReference>
<feature type="transmembrane region" description="Helical" evidence="10">
    <location>
        <begin position="308"/>
        <end position="328"/>
    </location>
</feature>
<evidence type="ECO:0000256" key="10">
    <source>
        <dbReference type="SAM" id="Phobius"/>
    </source>
</evidence>
<dbReference type="FunFam" id="3.40.50.300:FF:000335">
    <property type="entry name" value="ATP binding cassette subfamily A member 5"/>
    <property type="match status" value="1"/>
</dbReference>
<feature type="transmembrane region" description="Helical" evidence="10">
    <location>
        <begin position="384"/>
        <end position="405"/>
    </location>
</feature>
<feature type="transmembrane region" description="Helical" evidence="10">
    <location>
        <begin position="457"/>
        <end position="480"/>
    </location>
</feature>
<dbReference type="PROSITE" id="PS00211">
    <property type="entry name" value="ABC_TRANSPORTER_1"/>
    <property type="match status" value="2"/>
</dbReference>
<dbReference type="STRING" id="4781.A0A0N7L874"/>
<feature type="transmembrane region" description="Helical" evidence="10">
    <location>
        <begin position="1223"/>
        <end position="1241"/>
    </location>
</feature>
<protein>
    <submittedName>
        <fullName evidence="12">Atp-binding cassette superfamily</fullName>
    </submittedName>
</protein>
<dbReference type="OMA" id="YLFLWPY"/>
<dbReference type="PROSITE" id="PS51367">
    <property type="entry name" value="THAUMATIN_2"/>
    <property type="match status" value="1"/>
</dbReference>
<keyword evidence="13" id="KW-1185">Reference proteome</keyword>